<protein>
    <submittedName>
        <fullName evidence="1">DUF2795 domain-containing protein</fullName>
    </submittedName>
</protein>
<dbReference type="Pfam" id="PF11387">
    <property type="entry name" value="DUF2795"/>
    <property type="match status" value="1"/>
</dbReference>
<gene>
    <name evidence="1" type="ORF">D7D94_02810</name>
</gene>
<evidence type="ECO:0000313" key="2">
    <source>
        <dbReference type="Proteomes" id="UP000422989"/>
    </source>
</evidence>
<dbReference type="EMBL" id="CP032550">
    <property type="protein sequence ID" value="QGU26716.1"/>
    <property type="molecule type" value="Genomic_DNA"/>
</dbReference>
<evidence type="ECO:0000313" key="1">
    <source>
        <dbReference type="EMBL" id="QGU26716.1"/>
    </source>
</evidence>
<keyword evidence="2" id="KW-1185">Reference proteome</keyword>
<dbReference type="KEGG" id="moj:D7D94_02810"/>
<dbReference type="AlphaFoldDB" id="A0A6I6DRM8"/>
<dbReference type="InterPro" id="IPR021527">
    <property type="entry name" value="DUF2795"/>
</dbReference>
<sequence>MSDTPNPIQVQKFLGGIDYPASKEDIVASARKSGADDNVLQALEAIPDGEYDAPTAVSSAIADAN</sequence>
<organism evidence="1 2">
    <name type="scientific">Microbacterium oryzae</name>
    <dbReference type="NCBI Taxonomy" id="743009"/>
    <lineage>
        <taxon>Bacteria</taxon>
        <taxon>Bacillati</taxon>
        <taxon>Actinomycetota</taxon>
        <taxon>Actinomycetes</taxon>
        <taxon>Micrococcales</taxon>
        <taxon>Microbacteriaceae</taxon>
        <taxon>Microbacterium</taxon>
    </lineage>
</organism>
<dbReference type="Proteomes" id="UP000422989">
    <property type="component" value="Chromosome"/>
</dbReference>
<dbReference type="OrthoDB" id="6161020at2"/>
<reference evidence="1 2" key="1">
    <citation type="submission" date="2018-09" db="EMBL/GenBank/DDBJ databases">
        <title>Whole genome sequencing of Microbacterium oryzae strain MB-10T.</title>
        <authorList>
            <person name="Das S.K."/>
        </authorList>
    </citation>
    <scope>NUCLEOTIDE SEQUENCE [LARGE SCALE GENOMIC DNA]</scope>
    <source>
        <strain evidence="1 2">MB-10</strain>
    </source>
</reference>
<proteinExistence type="predicted"/>
<accession>A0A6I6DRM8</accession>
<name>A0A6I6DRM8_9MICO</name>